<feature type="domain" description="C2" evidence="2">
    <location>
        <begin position="1"/>
        <end position="123"/>
    </location>
</feature>
<evidence type="ECO:0000256" key="1">
    <source>
        <dbReference type="SAM" id="MobiDB-lite"/>
    </source>
</evidence>
<protein>
    <recommendedName>
        <fullName evidence="2">C2 domain-containing protein</fullName>
    </recommendedName>
</protein>
<gene>
    <name evidence="3" type="ORF">V6N12_065893</name>
</gene>
<feature type="compositionally biased region" description="Basic residues" evidence="1">
    <location>
        <begin position="41"/>
        <end position="53"/>
    </location>
</feature>
<dbReference type="PANTHER" id="PTHR32246:SF28">
    <property type="entry name" value="C2 DOMAIN-CONTAINING PROTEIN"/>
    <property type="match status" value="1"/>
</dbReference>
<dbReference type="SMART" id="SM00239">
    <property type="entry name" value="C2"/>
    <property type="match status" value="1"/>
</dbReference>
<dbReference type="PROSITE" id="PS50004">
    <property type="entry name" value="C2"/>
    <property type="match status" value="1"/>
</dbReference>
<dbReference type="PANTHER" id="PTHR32246">
    <property type="entry name" value="INGRESSION PROTEIN FIC1"/>
    <property type="match status" value="1"/>
</dbReference>
<dbReference type="InterPro" id="IPR035892">
    <property type="entry name" value="C2_domain_sf"/>
</dbReference>
<dbReference type="EMBL" id="JBBPBM010000294">
    <property type="protein sequence ID" value="KAK8497799.1"/>
    <property type="molecule type" value="Genomic_DNA"/>
</dbReference>
<evidence type="ECO:0000313" key="3">
    <source>
        <dbReference type="EMBL" id="KAK8497799.1"/>
    </source>
</evidence>
<reference evidence="3 4" key="1">
    <citation type="journal article" date="2024" name="G3 (Bethesda)">
        <title>Genome assembly of Hibiscus sabdariffa L. provides insights into metabolisms of medicinal natural products.</title>
        <authorList>
            <person name="Kim T."/>
        </authorList>
    </citation>
    <scope>NUCLEOTIDE SEQUENCE [LARGE SCALE GENOMIC DNA]</scope>
    <source>
        <strain evidence="3">TK-2024</strain>
        <tissue evidence="3">Old leaves</tissue>
    </source>
</reference>
<keyword evidence="4" id="KW-1185">Reference proteome</keyword>
<evidence type="ECO:0000313" key="4">
    <source>
        <dbReference type="Proteomes" id="UP001472677"/>
    </source>
</evidence>
<dbReference type="CDD" id="cd04051">
    <property type="entry name" value="C2_SRC2_like"/>
    <property type="match status" value="1"/>
</dbReference>
<dbReference type="SUPFAM" id="SSF49562">
    <property type="entry name" value="C2 domain (Calcium/lipid-binding domain, CaLB)"/>
    <property type="match status" value="1"/>
</dbReference>
<evidence type="ECO:0000259" key="2">
    <source>
        <dbReference type="PROSITE" id="PS50004"/>
    </source>
</evidence>
<dbReference type="Gene3D" id="2.60.40.150">
    <property type="entry name" value="C2 domain"/>
    <property type="match status" value="1"/>
</dbReference>
<proteinExistence type="predicted"/>
<name>A0ABR2AUH4_9ROSI</name>
<feature type="region of interest" description="Disordered" evidence="1">
    <location>
        <begin position="41"/>
        <end position="63"/>
    </location>
</feature>
<organism evidence="3 4">
    <name type="scientific">Hibiscus sabdariffa</name>
    <name type="common">roselle</name>
    <dbReference type="NCBI Taxonomy" id="183260"/>
    <lineage>
        <taxon>Eukaryota</taxon>
        <taxon>Viridiplantae</taxon>
        <taxon>Streptophyta</taxon>
        <taxon>Embryophyta</taxon>
        <taxon>Tracheophyta</taxon>
        <taxon>Spermatophyta</taxon>
        <taxon>Magnoliopsida</taxon>
        <taxon>eudicotyledons</taxon>
        <taxon>Gunneridae</taxon>
        <taxon>Pentapetalae</taxon>
        <taxon>rosids</taxon>
        <taxon>malvids</taxon>
        <taxon>Malvales</taxon>
        <taxon>Malvaceae</taxon>
        <taxon>Malvoideae</taxon>
        <taxon>Hibiscus</taxon>
    </lineage>
</organism>
<sequence>MDWTSLELKLISCTDLKAFNFFHELSAYTVVSMVIIDEKSKKKQQHHKKHLQRQKTSIQRGGKNPEWNHLFQFDLQNLPPEETHHLFLNFDLRLDGLVDRTIGQVRVPLKVLLDEFSGVVRLLTYQVRNSDGKPNGVLKFSYKLKGKIKTSANHDSPRLIQPSSPGNSHCSSEKLVYWKLKPESSSRVIQPCATFWYTVQSYSALQ</sequence>
<comment type="caution">
    <text evidence="3">The sequence shown here is derived from an EMBL/GenBank/DDBJ whole genome shotgun (WGS) entry which is preliminary data.</text>
</comment>
<dbReference type="Proteomes" id="UP001472677">
    <property type="component" value="Unassembled WGS sequence"/>
</dbReference>
<dbReference type="Pfam" id="PF00168">
    <property type="entry name" value="C2"/>
    <property type="match status" value="1"/>
</dbReference>
<dbReference type="InterPro" id="IPR044750">
    <property type="entry name" value="C2_SRC2/BAP"/>
</dbReference>
<accession>A0ABR2AUH4</accession>
<dbReference type="InterPro" id="IPR000008">
    <property type="entry name" value="C2_dom"/>
</dbReference>